<evidence type="ECO:0000256" key="2">
    <source>
        <dbReference type="ARBA" id="ARBA00023022"/>
    </source>
</evidence>
<comment type="caution">
    <text evidence="4">The sequence shown here is derived from an EMBL/GenBank/DDBJ whole genome shotgun (WGS) entry which is preliminary data.</text>
</comment>
<gene>
    <name evidence="4" type="ORF">SK128_027830</name>
</gene>
<organism evidence="4 5">
    <name type="scientific">Halocaridina rubra</name>
    <name type="common">Hawaiian red shrimp</name>
    <dbReference type="NCBI Taxonomy" id="373956"/>
    <lineage>
        <taxon>Eukaryota</taxon>
        <taxon>Metazoa</taxon>
        <taxon>Ecdysozoa</taxon>
        <taxon>Arthropoda</taxon>
        <taxon>Crustacea</taxon>
        <taxon>Multicrustacea</taxon>
        <taxon>Malacostraca</taxon>
        <taxon>Eumalacostraca</taxon>
        <taxon>Eucarida</taxon>
        <taxon>Decapoda</taxon>
        <taxon>Pleocyemata</taxon>
        <taxon>Caridea</taxon>
        <taxon>Atyoidea</taxon>
        <taxon>Atyidae</taxon>
        <taxon>Halocaridina</taxon>
    </lineage>
</organism>
<keyword evidence="5" id="KW-1185">Reference proteome</keyword>
<evidence type="ECO:0000313" key="4">
    <source>
        <dbReference type="EMBL" id="KAK7072686.1"/>
    </source>
</evidence>
<evidence type="ECO:0000313" key="5">
    <source>
        <dbReference type="Proteomes" id="UP001381693"/>
    </source>
</evidence>
<protein>
    <recommendedName>
        <fullName evidence="6">Anti-lipopolysaccharide factor</fullName>
    </recommendedName>
</protein>
<evidence type="ECO:0000256" key="3">
    <source>
        <dbReference type="SAM" id="SignalP"/>
    </source>
</evidence>
<feature type="chain" id="PRO_5043047641" description="Anti-lipopolysaccharide factor" evidence="3">
    <location>
        <begin position="36"/>
        <end position="131"/>
    </location>
</feature>
<name>A0AAN8WY94_HALRR</name>
<dbReference type="AlphaFoldDB" id="A0AAN8WY94"/>
<keyword evidence="2" id="KW-0044">Antibiotic</keyword>
<dbReference type="GO" id="GO:0042742">
    <property type="term" value="P:defense response to bacterium"/>
    <property type="evidence" value="ECO:0007669"/>
    <property type="project" value="UniProtKB-KW"/>
</dbReference>
<sequence length="131" mass="14715">MDLASSSRKMSFHGSEFGLLLFGMVLLSAVSRAESQADLLGTLLRTVADGVYESGDMELLDHICQYTRTPYIRRFQLHYRATVKCPGWTPIIGKAEGRRNPAHAERDATKDFVRQALEAGLVTREEAKNWL</sequence>
<dbReference type="Pfam" id="PF11630">
    <property type="entry name" value="Anti-LPS-SCYG"/>
    <property type="match status" value="1"/>
</dbReference>
<evidence type="ECO:0000256" key="1">
    <source>
        <dbReference type="ARBA" id="ARBA00022529"/>
    </source>
</evidence>
<proteinExistence type="predicted"/>
<dbReference type="EMBL" id="JAXCGZ010013371">
    <property type="protein sequence ID" value="KAK7072686.1"/>
    <property type="molecule type" value="Genomic_DNA"/>
</dbReference>
<dbReference type="Proteomes" id="UP001381693">
    <property type="component" value="Unassembled WGS sequence"/>
</dbReference>
<keyword evidence="1" id="KW-0929">Antimicrobial</keyword>
<evidence type="ECO:0008006" key="6">
    <source>
        <dbReference type="Google" id="ProtNLM"/>
    </source>
</evidence>
<keyword evidence="3" id="KW-0732">Signal</keyword>
<reference evidence="4 5" key="1">
    <citation type="submission" date="2023-11" db="EMBL/GenBank/DDBJ databases">
        <title>Halocaridina rubra genome assembly.</title>
        <authorList>
            <person name="Smith C."/>
        </authorList>
    </citation>
    <scope>NUCLEOTIDE SEQUENCE [LARGE SCALE GENOMIC DNA]</scope>
    <source>
        <strain evidence="4">EP-1</strain>
        <tissue evidence="4">Whole</tissue>
    </source>
</reference>
<feature type="signal peptide" evidence="3">
    <location>
        <begin position="1"/>
        <end position="35"/>
    </location>
</feature>
<dbReference type="InterPro" id="IPR024509">
    <property type="entry name" value="Anti-LPS_factor/Scygonadin"/>
</dbReference>
<accession>A0AAN8WY94</accession>
<dbReference type="Gene3D" id="3.30.160.320">
    <property type="match status" value="1"/>
</dbReference>
<dbReference type="InterPro" id="IPR038539">
    <property type="entry name" value="Anti-LPS_factor/Scygonadin_sf"/>
</dbReference>